<reference evidence="6" key="1">
    <citation type="journal article" date="2014" name="Int. J. Syst. Evol. Microbiol.">
        <title>Complete genome sequence of Corynebacterium casei LMG S-19264T (=DSM 44701T), isolated from a smear-ripened cheese.</title>
        <authorList>
            <consortium name="US DOE Joint Genome Institute (JGI-PGF)"/>
            <person name="Walter F."/>
            <person name="Albersmeier A."/>
            <person name="Kalinowski J."/>
            <person name="Ruckert C."/>
        </authorList>
    </citation>
    <scope>NUCLEOTIDE SEQUENCE</scope>
    <source>
        <strain evidence="6">CGMCC 4.7306</strain>
    </source>
</reference>
<feature type="binding site" evidence="5">
    <location>
        <begin position="149"/>
        <end position="150"/>
    </location>
    <ligand>
        <name>pyridoxal 5'-phosphate</name>
        <dbReference type="ChEBI" id="CHEBI:597326"/>
    </ligand>
</feature>
<evidence type="ECO:0000256" key="3">
    <source>
        <dbReference type="ARBA" id="ARBA00022679"/>
    </source>
</evidence>
<sequence length="437" mass="45256">MTGIPASEPASTSSISAVSDQLAAAQGRGSAAILDGYSRSVMNTFGPPKRVFVRGEGCNVWDVEGRKHLDLLSGLAVNALGHAHPTVLSAITGQIATLGHVSNFFATPSQVALAERLTGLVRPEPVEGPGALRQAQGSVEAKVFFANSGTEANEAAFKITRQTGRTRIISTEGSFHGRSMGALAVTHNPKYREPFEPLPGDVEFIPYGDVDALRAAVDDRTAAVVLEPIQGENGIVVPPDGYLAEARRITSEAGALLWIDEVQTGMGRTGRWLDSSREGVVPDVVTLAKGLGNGFPIGACIALGPAAALLGPGSHGSTFGGNPVAAIAGLAVIAVIERDRLLDNATAMGDRLAANITALDHALVDHVRGRGLLRGVVLTSDVAPAVADAALDAGFIINAPRPNVLRIAPPLIITAEQIDSFTEALPMLLGRAQGARA</sequence>
<keyword evidence="4 5" id="KW-0663">Pyridoxal phosphate</keyword>
<dbReference type="Proteomes" id="UP000613840">
    <property type="component" value="Unassembled WGS sequence"/>
</dbReference>
<feature type="binding site" evidence="5">
    <location>
        <position position="318"/>
    </location>
    <ligand>
        <name>pyridoxal 5'-phosphate</name>
        <dbReference type="ChEBI" id="CHEBI:597326"/>
    </ligand>
</feature>
<dbReference type="GO" id="GO:0003992">
    <property type="term" value="F:N2-acetyl-L-ornithine:2-oxoglutarate 5-aminotransferase activity"/>
    <property type="evidence" value="ECO:0007669"/>
    <property type="project" value="UniProtKB-UniRule"/>
</dbReference>
<keyword evidence="5" id="KW-0963">Cytoplasm</keyword>
<feature type="binding site" evidence="5">
    <location>
        <position position="178"/>
    </location>
    <ligand>
        <name>N(2)-acetyl-L-ornithine</name>
        <dbReference type="ChEBI" id="CHEBI:57805"/>
    </ligand>
</feature>
<dbReference type="GO" id="GO:0006526">
    <property type="term" value="P:L-arginine biosynthetic process"/>
    <property type="evidence" value="ECO:0007669"/>
    <property type="project" value="UniProtKB-UniRule"/>
</dbReference>
<evidence type="ECO:0000256" key="1">
    <source>
        <dbReference type="ARBA" id="ARBA00022576"/>
    </source>
</evidence>
<comment type="caution">
    <text evidence="6">The sequence shown here is derived from an EMBL/GenBank/DDBJ whole genome shotgun (WGS) entry which is preliminary data.</text>
</comment>
<evidence type="ECO:0000313" key="7">
    <source>
        <dbReference type="Proteomes" id="UP000613840"/>
    </source>
</evidence>
<feature type="modified residue" description="N6-(pyridoxal phosphate)lysine" evidence="5">
    <location>
        <position position="289"/>
    </location>
</feature>
<dbReference type="SUPFAM" id="SSF53383">
    <property type="entry name" value="PLP-dependent transferases"/>
    <property type="match status" value="1"/>
</dbReference>
<dbReference type="NCBIfam" id="NF002874">
    <property type="entry name" value="PRK03244.1"/>
    <property type="match status" value="1"/>
</dbReference>
<comment type="cofactor">
    <cofactor evidence="5">
        <name>pyridoxal 5'-phosphate</name>
        <dbReference type="ChEBI" id="CHEBI:597326"/>
    </cofactor>
    <text evidence="5">Binds 1 pyridoxal phosphate per subunit.</text>
</comment>
<reference evidence="6" key="2">
    <citation type="submission" date="2020-09" db="EMBL/GenBank/DDBJ databases">
        <authorList>
            <person name="Sun Q."/>
            <person name="Zhou Y."/>
        </authorList>
    </citation>
    <scope>NUCLEOTIDE SEQUENCE</scope>
    <source>
        <strain evidence="6">CGMCC 4.7306</strain>
    </source>
</reference>
<evidence type="ECO:0000256" key="4">
    <source>
        <dbReference type="ARBA" id="ARBA00022898"/>
    </source>
</evidence>
<gene>
    <name evidence="5 6" type="primary">argD</name>
    <name evidence="6" type="ORF">GCM10011575_04610</name>
</gene>
<dbReference type="GO" id="GO:0042802">
    <property type="term" value="F:identical protein binding"/>
    <property type="evidence" value="ECO:0007669"/>
    <property type="project" value="TreeGrafter"/>
</dbReference>
<keyword evidence="5" id="KW-0055">Arginine biosynthesis</keyword>
<dbReference type="HAMAP" id="MF_01107">
    <property type="entry name" value="ArgD_aminotrans_3"/>
    <property type="match status" value="1"/>
</dbReference>
<evidence type="ECO:0000256" key="2">
    <source>
        <dbReference type="ARBA" id="ARBA00022605"/>
    </source>
</evidence>
<dbReference type="PANTHER" id="PTHR11986">
    <property type="entry name" value="AMINOTRANSFERASE CLASS III"/>
    <property type="match status" value="1"/>
</dbReference>
<keyword evidence="2 5" id="KW-0028">Amino-acid biosynthesis</keyword>
<evidence type="ECO:0000313" key="6">
    <source>
        <dbReference type="EMBL" id="GGL49528.1"/>
    </source>
</evidence>
<dbReference type="Gene3D" id="3.40.640.10">
    <property type="entry name" value="Type I PLP-dependent aspartate aminotransferase-like (Major domain)"/>
    <property type="match status" value="1"/>
</dbReference>
<keyword evidence="1 5" id="KW-0032">Aminotransferase</keyword>
<comment type="similarity">
    <text evidence="5">Belongs to the class-III pyridoxal-phosphate-dependent aminotransferase family. ArgD subfamily.</text>
</comment>
<dbReference type="InterPro" id="IPR004636">
    <property type="entry name" value="AcOrn/SuccOrn_fam"/>
</dbReference>
<dbReference type="PANTHER" id="PTHR11986:SF79">
    <property type="entry name" value="ACETYLORNITHINE AMINOTRANSFERASE, MITOCHONDRIAL"/>
    <property type="match status" value="1"/>
</dbReference>
<feature type="binding site" evidence="5">
    <location>
        <position position="175"/>
    </location>
    <ligand>
        <name>pyridoxal 5'-phosphate</name>
        <dbReference type="ChEBI" id="CHEBI:597326"/>
    </ligand>
</feature>
<dbReference type="PIRSF" id="PIRSF000521">
    <property type="entry name" value="Transaminase_4ab_Lys_Orn"/>
    <property type="match status" value="1"/>
</dbReference>
<dbReference type="InterPro" id="IPR015422">
    <property type="entry name" value="PyrdxlP-dep_Trfase_small"/>
</dbReference>
<comment type="miscellaneous">
    <text evidence="5">May also have succinyldiaminopimelate aminotransferase activity, thus carrying out the corresponding step in lysine biosynthesis.</text>
</comment>
<dbReference type="GO" id="GO:0005737">
    <property type="term" value="C:cytoplasm"/>
    <property type="evidence" value="ECO:0007669"/>
    <property type="project" value="UniProtKB-SubCell"/>
</dbReference>
<feature type="binding site" evidence="5">
    <location>
        <begin position="260"/>
        <end position="263"/>
    </location>
    <ligand>
        <name>pyridoxal 5'-phosphate</name>
        <dbReference type="ChEBI" id="CHEBI:597326"/>
    </ligand>
</feature>
<dbReference type="EMBL" id="BMMZ01000001">
    <property type="protein sequence ID" value="GGL49528.1"/>
    <property type="molecule type" value="Genomic_DNA"/>
</dbReference>
<keyword evidence="3 5" id="KW-0808">Transferase</keyword>
<dbReference type="CDD" id="cd00610">
    <property type="entry name" value="OAT_like"/>
    <property type="match status" value="1"/>
</dbReference>
<organism evidence="6 7">
    <name type="scientific">Microlunatus endophyticus</name>
    <dbReference type="NCBI Taxonomy" id="1716077"/>
    <lineage>
        <taxon>Bacteria</taxon>
        <taxon>Bacillati</taxon>
        <taxon>Actinomycetota</taxon>
        <taxon>Actinomycetes</taxon>
        <taxon>Propionibacteriales</taxon>
        <taxon>Propionibacteriaceae</taxon>
        <taxon>Microlunatus</taxon>
    </lineage>
</organism>
<dbReference type="InterPro" id="IPR049704">
    <property type="entry name" value="Aminotrans_3_PPA_site"/>
</dbReference>
<proteinExistence type="inferred from homology"/>
<comment type="catalytic activity">
    <reaction evidence="5">
        <text>N(2)-acetyl-L-ornithine + 2-oxoglutarate = N-acetyl-L-glutamate 5-semialdehyde + L-glutamate</text>
        <dbReference type="Rhea" id="RHEA:18049"/>
        <dbReference type="ChEBI" id="CHEBI:16810"/>
        <dbReference type="ChEBI" id="CHEBI:29123"/>
        <dbReference type="ChEBI" id="CHEBI:29985"/>
        <dbReference type="ChEBI" id="CHEBI:57805"/>
        <dbReference type="EC" id="2.6.1.11"/>
    </reaction>
</comment>
<dbReference type="GO" id="GO:0030170">
    <property type="term" value="F:pyridoxal phosphate binding"/>
    <property type="evidence" value="ECO:0007669"/>
    <property type="project" value="InterPro"/>
</dbReference>
<comment type="subcellular location">
    <subcellularLocation>
        <location evidence="5">Cytoplasm</location>
    </subcellularLocation>
</comment>
<dbReference type="PROSITE" id="PS00600">
    <property type="entry name" value="AA_TRANSFER_CLASS_3"/>
    <property type="match status" value="1"/>
</dbReference>
<dbReference type="InterPro" id="IPR015421">
    <property type="entry name" value="PyrdxlP-dep_Trfase_major"/>
</dbReference>
<keyword evidence="7" id="KW-1185">Reference proteome</keyword>
<dbReference type="Pfam" id="PF00202">
    <property type="entry name" value="Aminotran_3"/>
    <property type="match status" value="1"/>
</dbReference>
<dbReference type="InterPro" id="IPR050103">
    <property type="entry name" value="Class-III_PLP-dep_AT"/>
</dbReference>
<accession>A0A917S0U0</accession>
<dbReference type="NCBIfam" id="TIGR00707">
    <property type="entry name" value="argD"/>
    <property type="match status" value="1"/>
</dbReference>
<protein>
    <recommendedName>
        <fullName evidence="5">Acetylornithine aminotransferase</fullName>
        <shortName evidence="5">ACOAT</shortName>
        <ecNumber evidence="5">2.6.1.11</ecNumber>
    </recommendedName>
</protein>
<evidence type="ECO:0000256" key="5">
    <source>
        <dbReference type="HAMAP-Rule" id="MF_01107"/>
    </source>
</evidence>
<comment type="subunit">
    <text evidence="5">Homodimer.</text>
</comment>
<dbReference type="InterPro" id="IPR005814">
    <property type="entry name" value="Aminotrans_3"/>
</dbReference>
<feature type="binding site" evidence="5">
    <location>
        <position position="317"/>
    </location>
    <ligand>
        <name>N(2)-acetyl-L-ornithine</name>
        <dbReference type="ChEBI" id="CHEBI:57805"/>
    </ligand>
</feature>
<dbReference type="AlphaFoldDB" id="A0A917S0U0"/>
<dbReference type="InterPro" id="IPR015424">
    <property type="entry name" value="PyrdxlP-dep_Trfase"/>
</dbReference>
<dbReference type="Gene3D" id="3.90.1150.10">
    <property type="entry name" value="Aspartate Aminotransferase, domain 1"/>
    <property type="match status" value="1"/>
</dbReference>
<dbReference type="EC" id="2.6.1.11" evidence="5"/>
<comment type="pathway">
    <text evidence="5">Amino-acid biosynthesis; L-arginine biosynthesis; N(2)-acetyl-L-ornithine from L-glutamate: step 4/4.</text>
</comment>
<name>A0A917S0U0_9ACTN</name>
<dbReference type="FunFam" id="3.40.640.10:FF:000004">
    <property type="entry name" value="Acetylornithine aminotransferase"/>
    <property type="match status" value="1"/>
</dbReference>